<protein>
    <submittedName>
        <fullName evidence="3">Uncharacterized protein</fullName>
    </submittedName>
</protein>
<dbReference type="OrthoDB" id="9180366at2"/>
<organism evidence="3 4">
    <name type="scientific">Pigmentiphaga humi</name>
    <dbReference type="NCBI Taxonomy" id="2478468"/>
    <lineage>
        <taxon>Bacteria</taxon>
        <taxon>Pseudomonadati</taxon>
        <taxon>Pseudomonadota</taxon>
        <taxon>Betaproteobacteria</taxon>
        <taxon>Burkholderiales</taxon>
        <taxon>Alcaligenaceae</taxon>
        <taxon>Pigmentiphaga</taxon>
    </lineage>
</organism>
<proteinExistence type="predicted"/>
<feature type="chain" id="PRO_5017927169" evidence="2">
    <location>
        <begin position="25"/>
        <end position="251"/>
    </location>
</feature>
<name>A0A3P4B7U3_9BURK</name>
<accession>A0A3P4B7U3</accession>
<evidence type="ECO:0000256" key="2">
    <source>
        <dbReference type="SAM" id="SignalP"/>
    </source>
</evidence>
<evidence type="ECO:0000313" key="3">
    <source>
        <dbReference type="EMBL" id="VCU72353.1"/>
    </source>
</evidence>
<sequence length="251" mass="28114">MKRIFCVVVAACSIVFLSPLNVMAQQCHRGWNNSISRDDLRMLDYKQIPTVEAFCQALRASNWCGEGCEESAGLRRLFDEAKAEREARQAEQEQKQVREKVQASALAIREAEMRARTSVPENLGEAVIYYEAEHGGQLASAPKIKPDGGMYYIHGKIKMAGESPEFLAALSSSKDNELLANALRRSRGLGESTDYFAVVIPDQLQNYYFDKAKIEGGFDLVGRYISNTKYTTVSGQEKSAPVFEAVYFKVW</sequence>
<keyword evidence="1" id="KW-0175">Coiled coil</keyword>
<keyword evidence="4" id="KW-1185">Reference proteome</keyword>
<dbReference type="Proteomes" id="UP000277294">
    <property type="component" value="Unassembled WGS sequence"/>
</dbReference>
<gene>
    <name evidence="3" type="ORF">PIGHUM_04452</name>
</gene>
<keyword evidence="2" id="KW-0732">Signal</keyword>
<evidence type="ECO:0000313" key="4">
    <source>
        <dbReference type="Proteomes" id="UP000277294"/>
    </source>
</evidence>
<dbReference type="RefSeq" id="WP_124081923.1">
    <property type="nucleotide sequence ID" value="NZ_UWPJ01000039.1"/>
</dbReference>
<reference evidence="3 4" key="1">
    <citation type="submission" date="2018-10" db="EMBL/GenBank/DDBJ databases">
        <authorList>
            <person name="Criscuolo A."/>
        </authorList>
    </citation>
    <scope>NUCLEOTIDE SEQUENCE [LARGE SCALE GENOMIC DNA]</scope>
    <source>
        <strain evidence="3">DnA1</strain>
    </source>
</reference>
<feature type="signal peptide" evidence="2">
    <location>
        <begin position="1"/>
        <end position="24"/>
    </location>
</feature>
<evidence type="ECO:0000256" key="1">
    <source>
        <dbReference type="SAM" id="Coils"/>
    </source>
</evidence>
<dbReference type="EMBL" id="UWPJ01000039">
    <property type="protein sequence ID" value="VCU72353.1"/>
    <property type="molecule type" value="Genomic_DNA"/>
</dbReference>
<dbReference type="AlphaFoldDB" id="A0A3P4B7U3"/>
<feature type="coiled-coil region" evidence="1">
    <location>
        <begin position="74"/>
        <end position="103"/>
    </location>
</feature>